<feature type="domain" description="HTH araC/xylS-type" evidence="4">
    <location>
        <begin position="221"/>
        <end position="319"/>
    </location>
</feature>
<keyword evidence="6" id="KW-1185">Reference proteome</keyword>
<evidence type="ECO:0000313" key="6">
    <source>
        <dbReference type="Proteomes" id="UP000315901"/>
    </source>
</evidence>
<accession>A0A501X4F1</accession>
<dbReference type="PROSITE" id="PS00041">
    <property type="entry name" value="HTH_ARAC_FAMILY_1"/>
    <property type="match status" value="1"/>
</dbReference>
<protein>
    <submittedName>
        <fullName evidence="5">Helix-turn-helix domain-containing protein</fullName>
    </submittedName>
</protein>
<evidence type="ECO:0000313" key="5">
    <source>
        <dbReference type="EMBL" id="TPE55319.1"/>
    </source>
</evidence>
<dbReference type="PRINTS" id="PR00032">
    <property type="entry name" value="HTHARAC"/>
</dbReference>
<dbReference type="InterPro" id="IPR009057">
    <property type="entry name" value="Homeodomain-like_sf"/>
</dbReference>
<dbReference type="Gene3D" id="1.10.10.60">
    <property type="entry name" value="Homeodomain-like"/>
    <property type="match status" value="2"/>
</dbReference>
<dbReference type="Pfam" id="PF12833">
    <property type="entry name" value="HTH_18"/>
    <property type="match status" value="1"/>
</dbReference>
<evidence type="ECO:0000256" key="1">
    <source>
        <dbReference type="ARBA" id="ARBA00023015"/>
    </source>
</evidence>
<sequence>MTTPHFVLLLLPEVTLLPYAGFTDKLRFSADDDDRSRQRYCTWHSCKLLDEPLYASSGACIDIPVLTPDLDLSQADFVVLFGGRTSESALTVAPKLLPVLQPLIHRNTHVVAIDNAVFTLAACGFLTGKRAMLHWRHQTQLKQLFPKVQVQEQGLFVTDGNITTACGGTGAIELAEYLLAHTMNPMQASKGLADMMVSERRNPLEFTPWQQQSSVTDRHVYRALILLSEGLGHSLDMELVSRRIGISRRQLDRKFLQQFQLTASAYFQKMRLERAAWLLHHSTGTLEQVANTVGYQNLGHFRSQFKRCFGHSPRAYRENQ</sequence>
<evidence type="ECO:0000256" key="3">
    <source>
        <dbReference type="ARBA" id="ARBA00023163"/>
    </source>
</evidence>
<gene>
    <name evidence="5" type="ORF">FJM67_01880</name>
</gene>
<evidence type="ECO:0000259" key="4">
    <source>
        <dbReference type="PROSITE" id="PS01124"/>
    </source>
</evidence>
<dbReference type="PANTHER" id="PTHR43130:SF3">
    <property type="entry name" value="HTH-TYPE TRANSCRIPTIONAL REGULATOR RV1931C"/>
    <property type="match status" value="1"/>
</dbReference>
<dbReference type="AlphaFoldDB" id="A0A501X4F1"/>
<dbReference type="InterPro" id="IPR018060">
    <property type="entry name" value="HTH_AraC"/>
</dbReference>
<reference evidence="5 6" key="1">
    <citation type="submission" date="2019-06" db="EMBL/GenBank/DDBJ databases">
        <title>A novel bacterium of genus Marinomonas, isolated from coastal sand.</title>
        <authorList>
            <person name="Huang H."/>
            <person name="Mo K."/>
            <person name="Hu Y."/>
        </authorList>
    </citation>
    <scope>NUCLEOTIDE SEQUENCE [LARGE SCALE GENOMIC DNA]</scope>
    <source>
        <strain evidence="5 6">HB171799</strain>
    </source>
</reference>
<dbReference type="Gene3D" id="3.40.50.880">
    <property type="match status" value="1"/>
</dbReference>
<dbReference type="EMBL" id="VFRR01000002">
    <property type="protein sequence ID" value="TPE55319.1"/>
    <property type="molecule type" value="Genomic_DNA"/>
</dbReference>
<name>A0A501X4F1_9GAMM</name>
<proteinExistence type="predicted"/>
<dbReference type="InterPro" id="IPR029062">
    <property type="entry name" value="Class_I_gatase-like"/>
</dbReference>
<comment type="caution">
    <text evidence="5">The sequence shown here is derived from an EMBL/GenBank/DDBJ whole genome shotgun (WGS) entry which is preliminary data.</text>
</comment>
<dbReference type="SUPFAM" id="SSF52317">
    <property type="entry name" value="Class I glutamine amidotransferase-like"/>
    <property type="match status" value="1"/>
</dbReference>
<dbReference type="RefSeq" id="WP_140586982.1">
    <property type="nucleotide sequence ID" value="NZ_VFRR01000002.1"/>
</dbReference>
<dbReference type="PROSITE" id="PS01124">
    <property type="entry name" value="HTH_ARAC_FAMILY_2"/>
    <property type="match status" value="1"/>
</dbReference>
<keyword evidence="3" id="KW-0804">Transcription</keyword>
<keyword evidence="2" id="KW-0238">DNA-binding</keyword>
<dbReference type="InterPro" id="IPR020449">
    <property type="entry name" value="Tscrpt_reg_AraC-type_HTH"/>
</dbReference>
<dbReference type="SUPFAM" id="SSF46689">
    <property type="entry name" value="Homeodomain-like"/>
    <property type="match status" value="1"/>
</dbReference>
<dbReference type="Proteomes" id="UP000315901">
    <property type="component" value="Unassembled WGS sequence"/>
</dbReference>
<organism evidence="5 6">
    <name type="scientific">Maribrevibacterium harenarium</name>
    <dbReference type="NCBI Taxonomy" id="2589817"/>
    <lineage>
        <taxon>Bacteria</taxon>
        <taxon>Pseudomonadati</taxon>
        <taxon>Pseudomonadota</taxon>
        <taxon>Gammaproteobacteria</taxon>
        <taxon>Oceanospirillales</taxon>
        <taxon>Oceanospirillaceae</taxon>
        <taxon>Maribrevibacterium</taxon>
    </lineage>
</organism>
<dbReference type="InterPro" id="IPR002818">
    <property type="entry name" value="DJ-1/PfpI"/>
</dbReference>
<dbReference type="SMART" id="SM00342">
    <property type="entry name" value="HTH_ARAC"/>
    <property type="match status" value="1"/>
</dbReference>
<keyword evidence="1" id="KW-0805">Transcription regulation</keyword>
<dbReference type="InterPro" id="IPR052158">
    <property type="entry name" value="INH-QAR"/>
</dbReference>
<dbReference type="InterPro" id="IPR018062">
    <property type="entry name" value="HTH_AraC-typ_CS"/>
</dbReference>
<dbReference type="OrthoDB" id="6057514at2"/>
<dbReference type="GO" id="GO:0043565">
    <property type="term" value="F:sequence-specific DNA binding"/>
    <property type="evidence" value="ECO:0007669"/>
    <property type="project" value="InterPro"/>
</dbReference>
<dbReference type="PANTHER" id="PTHR43130">
    <property type="entry name" value="ARAC-FAMILY TRANSCRIPTIONAL REGULATOR"/>
    <property type="match status" value="1"/>
</dbReference>
<evidence type="ECO:0000256" key="2">
    <source>
        <dbReference type="ARBA" id="ARBA00023125"/>
    </source>
</evidence>
<dbReference type="Pfam" id="PF01965">
    <property type="entry name" value="DJ-1_PfpI"/>
    <property type="match status" value="1"/>
</dbReference>
<dbReference type="GO" id="GO:0003700">
    <property type="term" value="F:DNA-binding transcription factor activity"/>
    <property type="evidence" value="ECO:0007669"/>
    <property type="project" value="InterPro"/>
</dbReference>